<dbReference type="GO" id="GO:0016747">
    <property type="term" value="F:acyltransferase activity, transferring groups other than amino-acyl groups"/>
    <property type="evidence" value="ECO:0007669"/>
    <property type="project" value="InterPro"/>
</dbReference>
<dbReference type="RefSeq" id="WP_163148481.1">
    <property type="nucleotide sequence ID" value="NZ_JAAIKZ010000020.1"/>
</dbReference>
<sequence>MPSDFVYLVQNVTSNNSSIIIRNLTIADINQTYCNWLNEPDVNKYLESRFINWNLPSLRKYFHEKNKTELMLAIVDSEHNLHIGNIKISSIEKIHKRAELGIIIGDRNYWGKGIATAAIKMVTDYCFTILELHKVTAGAYAENISSIKAFQKNGFTIEGERKDHCLTPSGWTSVILMGKINKNIC</sequence>
<evidence type="ECO:0000259" key="1">
    <source>
        <dbReference type="PROSITE" id="PS51186"/>
    </source>
</evidence>
<proteinExistence type="predicted"/>
<dbReference type="SUPFAM" id="SSF55729">
    <property type="entry name" value="Acyl-CoA N-acyltransferases (Nat)"/>
    <property type="match status" value="1"/>
</dbReference>
<feature type="domain" description="N-acetyltransferase" evidence="1">
    <location>
        <begin position="19"/>
        <end position="182"/>
    </location>
</feature>
<organism evidence="2 3">
    <name type="scientific">Aeromonas rivipollensis</name>
    <dbReference type="NCBI Taxonomy" id="948519"/>
    <lineage>
        <taxon>Bacteria</taxon>
        <taxon>Pseudomonadati</taxon>
        <taxon>Pseudomonadota</taxon>
        <taxon>Gammaproteobacteria</taxon>
        <taxon>Aeromonadales</taxon>
        <taxon>Aeromonadaceae</taxon>
        <taxon>Aeromonas</taxon>
    </lineage>
</organism>
<accession>A0AAW9Y9X7</accession>
<comment type="caution">
    <text evidence="2">The sequence shown here is derived from an EMBL/GenBank/DDBJ whole genome shotgun (WGS) entry which is preliminary data.</text>
</comment>
<dbReference type="Gene3D" id="3.40.630.30">
    <property type="match status" value="1"/>
</dbReference>
<gene>
    <name evidence="2" type="ORF">G4911_11395</name>
</gene>
<dbReference type="Pfam" id="PF13302">
    <property type="entry name" value="Acetyltransf_3"/>
    <property type="match status" value="1"/>
</dbReference>
<evidence type="ECO:0000313" key="2">
    <source>
        <dbReference type="EMBL" id="NEX75326.1"/>
    </source>
</evidence>
<dbReference type="Proteomes" id="UP000480681">
    <property type="component" value="Unassembled WGS sequence"/>
</dbReference>
<dbReference type="PANTHER" id="PTHR43415:SF3">
    <property type="entry name" value="GNAT-FAMILY ACETYLTRANSFERASE"/>
    <property type="match status" value="1"/>
</dbReference>
<dbReference type="InterPro" id="IPR016181">
    <property type="entry name" value="Acyl_CoA_acyltransferase"/>
</dbReference>
<reference evidence="2 3" key="1">
    <citation type="submission" date="2020-02" db="EMBL/GenBank/DDBJ databases">
        <title>Genome sequencing of Aeromonas rivipollensis.</title>
        <authorList>
            <person name="Fono-Tamo Ubani E.K."/>
            <person name="Lekota K.E."/>
        </authorList>
    </citation>
    <scope>NUCLEOTIDE SEQUENCE [LARGE SCALE GENOMIC DNA]</scope>
    <source>
        <strain evidence="2 3">G87</strain>
    </source>
</reference>
<dbReference type="PROSITE" id="PS51186">
    <property type="entry name" value="GNAT"/>
    <property type="match status" value="1"/>
</dbReference>
<dbReference type="PANTHER" id="PTHR43415">
    <property type="entry name" value="SPERMIDINE N(1)-ACETYLTRANSFERASE"/>
    <property type="match status" value="1"/>
</dbReference>
<evidence type="ECO:0000313" key="3">
    <source>
        <dbReference type="Proteomes" id="UP000480681"/>
    </source>
</evidence>
<name>A0AAW9Y9X7_9GAMM</name>
<dbReference type="AlphaFoldDB" id="A0AAW9Y9X7"/>
<dbReference type="EMBL" id="JAAIKZ010000020">
    <property type="protein sequence ID" value="NEX75326.1"/>
    <property type="molecule type" value="Genomic_DNA"/>
</dbReference>
<dbReference type="InterPro" id="IPR000182">
    <property type="entry name" value="GNAT_dom"/>
</dbReference>
<protein>
    <submittedName>
        <fullName evidence="2">GNAT family N-acetyltransferase</fullName>
    </submittedName>
</protein>